<dbReference type="SUPFAM" id="SSF82199">
    <property type="entry name" value="SET domain"/>
    <property type="match status" value="1"/>
</dbReference>
<accession>A0A0R3PK48</accession>
<organism evidence="7">
    <name type="scientific">Angiostrongylus costaricensis</name>
    <name type="common">Nematode worm</name>
    <dbReference type="NCBI Taxonomy" id="334426"/>
    <lineage>
        <taxon>Eukaryota</taxon>
        <taxon>Metazoa</taxon>
        <taxon>Ecdysozoa</taxon>
        <taxon>Nematoda</taxon>
        <taxon>Chromadorea</taxon>
        <taxon>Rhabditida</taxon>
        <taxon>Rhabditina</taxon>
        <taxon>Rhabditomorpha</taxon>
        <taxon>Strongyloidea</taxon>
        <taxon>Metastrongylidae</taxon>
        <taxon>Angiostrongylus</taxon>
    </lineage>
</organism>
<dbReference type="GO" id="GO:0032259">
    <property type="term" value="P:methylation"/>
    <property type="evidence" value="ECO:0007669"/>
    <property type="project" value="UniProtKB-KW"/>
</dbReference>
<dbReference type="Gene3D" id="2.170.270.10">
    <property type="entry name" value="SET domain"/>
    <property type="match status" value="2"/>
</dbReference>
<dbReference type="GO" id="GO:0005634">
    <property type="term" value="C:nucleus"/>
    <property type="evidence" value="ECO:0007669"/>
    <property type="project" value="InterPro"/>
</dbReference>
<evidence type="ECO:0000256" key="2">
    <source>
        <dbReference type="ARBA" id="ARBA00022691"/>
    </source>
</evidence>
<evidence type="ECO:0000256" key="3">
    <source>
        <dbReference type="SAM" id="MobiDB-lite"/>
    </source>
</evidence>
<dbReference type="GO" id="GO:0008270">
    <property type="term" value="F:zinc ion binding"/>
    <property type="evidence" value="ECO:0007669"/>
    <property type="project" value="InterPro"/>
</dbReference>
<dbReference type="STRING" id="334426.A0A0R3PK48"/>
<dbReference type="OrthoDB" id="5863934at2759"/>
<dbReference type="PANTHER" id="PTHR47250:SF3">
    <property type="entry name" value="HISTONE-LYSINE N-METHYLTRANSFERASE SET-6"/>
    <property type="match status" value="1"/>
</dbReference>
<proteinExistence type="predicted"/>
<gene>
    <name evidence="5" type="ORF">ACOC_LOCUS4920</name>
</gene>
<keyword evidence="2" id="KW-0949">S-adenosyl-L-methionine</keyword>
<feature type="region of interest" description="Disordered" evidence="3">
    <location>
        <begin position="348"/>
        <end position="371"/>
    </location>
</feature>
<sequence length="371" mass="42508">MCDRVFTFRVMYLPLYRILLGPLVGYLKVSLEHLGFDSLRLQCRASRRGPKKLIRLKDMVTQLLPGLKSRTKYGHEDIAYYNGSFHEFIYNPLRNNSNSRIRLCWDLSQGQELFPVEVYSDTENCDPPVNFFYISNNDFSNYRGQCSQDSESIVMVKCDCRSLVCSENCSCREMNDLLNPCTVMGDGRVFVNSDATFYNTLIVGCGEKCACMARCKNTLRSKCLPAPFNLNVLQSNDLDLRGSPSIDYAFCLQQADETEIYEKLKSVRLIQDESFEKWDRSVFVDPYRRGNVARFIAHGCFPNLTMLSSTALSIHSIFFNRYAENDLRLFRSRAILFANQPIAGGSENIMSNGNETTNGDHSTLQGRWYQQ</sequence>
<feature type="domain" description="Pre-SET" evidence="4">
    <location>
        <begin position="108"/>
        <end position="217"/>
    </location>
</feature>
<reference evidence="7" key="1">
    <citation type="submission" date="2016-04" db="UniProtKB">
        <authorList>
            <consortium name="WormBaseParasite"/>
        </authorList>
    </citation>
    <scope>IDENTIFICATION</scope>
</reference>
<protein>
    <submittedName>
        <fullName evidence="7">Pre-SET domain-containing protein</fullName>
    </submittedName>
</protein>
<evidence type="ECO:0000313" key="6">
    <source>
        <dbReference type="Proteomes" id="UP000267027"/>
    </source>
</evidence>
<keyword evidence="6" id="KW-1185">Reference proteome</keyword>
<keyword evidence="1" id="KW-0489">Methyltransferase</keyword>
<dbReference type="Proteomes" id="UP000267027">
    <property type="component" value="Unassembled WGS sequence"/>
</dbReference>
<dbReference type="WBParaSite" id="ACOC_0000491901-mRNA-1">
    <property type="protein sequence ID" value="ACOC_0000491901-mRNA-1"/>
    <property type="gene ID" value="ACOC_0000491901"/>
</dbReference>
<reference evidence="5 6" key="2">
    <citation type="submission" date="2018-11" db="EMBL/GenBank/DDBJ databases">
        <authorList>
            <consortium name="Pathogen Informatics"/>
        </authorList>
    </citation>
    <scope>NUCLEOTIDE SEQUENCE [LARGE SCALE GENOMIC DNA]</scope>
    <source>
        <strain evidence="5 6">Costa Rica</strain>
    </source>
</reference>
<dbReference type="AlphaFoldDB" id="A0A0R3PK48"/>
<evidence type="ECO:0000256" key="1">
    <source>
        <dbReference type="ARBA" id="ARBA00022603"/>
    </source>
</evidence>
<evidence type="ECO:0000313" key="7">
    <source>
        <dbReference type="WBParaSite" id="ACOC_0000491901-mRNA-1"/>
    </source>
</evidence>
<evidence type="ECO:0000259" key="4">
    <source>
        <dbReference type="Pfam" id="PF05033"/>
    </source>
</evidence>
<dbReference type="GO" id="GO:0042054">
    <property type="term" value="F:histone methyltransferase activity"/>
    <property type="evidence" value="ECO:0007669"/>
    <property type="project" value="InterPro"/>
</dbReference>
<dbReference type="EMBL" id="UYYA01003837">
    <property type="protein sequence ID" value="VDM56505.1"/>
    <property type="molecule type" value="Genomic_DNA"/>
</dbReference>
<evidence type="ECO:0000313" key="5">
    <source>
        <dbReference type="EMBL" id="VDM56505.1"/>
    </source>
</evidence>
<dbReference type="InterPro" id="IPR053105">
    <property type="entry name" value="Class_V-like_SAM-MTase"/>
</dbReference>
<name>A0A0R3PK48_ANGCS</name>
<dbReference type="PANTHER" id="PTHR47250">
    <property type="entry name" value="HISTONE-LYSINE N-METHYLTRANSFERASE SET-6"/>
    <property type="match status" value="1"/>
</dbReference>
<keyword evidence="1" id="KW-0808">Transferase</keyword>
<dbReference type="InterPro" id="IPR046341">
    <property type="entry name" value="SET_dom_sf"/>
</dbReference>
<dbReference type="InterPro" id="IPR007728">
    <property type="entry name" value="Pre-SET_dom"/>
</dbReference>
<dbReference type="Pfam" id="PF05033">
    <property type="entry name" value="Pre-SET"/>
    <property type="match status" value="1"/>
</dbReference>